<keyword evidence="5 7" id="KW-1133">Transmembrane helix</keyword>
<protein>
    <submittedName>
        <fullName evidence="10">VTT domain-containing protein</fullName>
    </submittedName>
</protein>
<keyword evidence="4 7" id="KW-0812">Transmembrane</keyword>
<feature type="transmembrane region" description="Helical" evidence="7">
    <location>
        <begin position="129"/>
        <end position="147"/>
    </location>
</feature>
<feature type="domain" description="VTT" evidence="9">
    <location>
        <begin position="16"/>
        <end position="112"/>
    </location>
</feature>
<accession>A0A7H1B2U9</accession>
<gene>
    <name evidence="10" type="ORF">IAG42_05055</name>
</gene>
<keyword evidence="11" id="KW-1185">Reference proteome</keyword>
<dbReference type="GO" id="GO:0005886">
    <property type="term" value="C:plasma membrane"/>
    <property type="evidence" value="ECO:0007669"/>
    <property type="project" value="UniProtKB-SubCell"/>
</dbReference>
<dbReference type="KEGG" id="sxn:IAG42_05055"/>
<evidence type="ECO:0000256" key="3">
    <source>
        <dbReference type="ARBA" id="ARBA00022475"/>
    </source>
</evidence>
<evidence type="ECO:0000256" key="5">
    <source>
        <dbReference type="ARBA" id="ARBA00022989"/>
    </source>
</evidence>
<dbReference type="InterPro" id="IPR032818">
    <property type="entry name" value="DedA-like"/>
</dbReference>
<dbReference type="Pfam" id="PF09335">
    <property type="entry name" value="VTT_dom"/>
    <property type="match status" value="1"/>
</dbReference>
<organism evidence="10 11">
    <name type="scientific">Streptomyces xanthii</name>
    <dbReference type="NCBI Taxonomy" id="2768069"/>
    <lineage>
        <taxon>Bacteria</taxon>
        <taxon>Bacillati</taxon>
        <taxon>Actinomycetota</taxon>
        <taxon>Actinomycetes</taxon>
        <taxon>Kitasatosporales</taxon>
        <taxon>Streptomycetaceae</taxon>
        <taxon>Streptomyces</taxon>
    </lineage>
</organism>
<evidence type="ECO:0000256" key="2">
    <source>
        <dbReference type="ARBA" id="ARBA00010792"/>
    </source>
</evidence>
<evidence type="ECO:0000256" key="6">
    <source>
        <dbReference type="ARBA" id="ARBA00023136"/>
    </source>
</evidence>
<evidence type="ECO:0000256" key="7">
    <source>
        <dbReference type="RuleBase" id="RU367016"/>
    </source>
</evidence>
<name>A0A7H1B2U9_9ACTN</name>
<dbReference type="EMBL" id="CP061281">
    <property type="protein sequence ID" value="QNS03054.1"/>
    <property type="molecule type" value="Genomic_DNA"/>
</dbReference>
<feature type="transmembrane region" description="Helical" evidence="7">
    <location>
        <begin position="61"/>
        <end position="82"/>
    </location>
</feature>
<reference evidence="10 11" key="1">
    <citation type="submission" date="2020-09" db="EMBL/GenBank/DDBJ databases">
        <title>A novel species.</title>
        <authorList>
            <person name="Gao J."/>
        </authorList>
    </citation>
    <scope>NUCLEOTIDE SEQUENCE [LARGE SCALE GENOMIC DNA]</scope>
    <source>
        <strain evidence="10 11">CRXT-Y-14</strain>
    </source>
</reference>
<evidence type="ECO:0000259" key="9">
    <source>
        <dbReference type="Pfam" id="PF09335"/>
    </source>
</evidence>
<dbReference type="PANTHER" id="PTHR30353">
    <property type="entry name" value="INNER MEMBRANE PROTEIN DEDA-RELATED"/>
    <property type="match status" value="1"/>
</dbReference>
<dbReference type="Proteomes" id="UP000516428">
    <property type="component" value="Chromosome"/>
</dbReference>
<feature type="compositionally biased region" description="Low complexity" evidence="8">
    <location>
        <begin position="155"/>
        <end position="170"/>
    </location>
</feature>
<dbReference type="AlphaFoldDB" id="A0A7H1B2U9"/>
<evidence type="ECO:0000313" key="11">
    <source>
        <dbReference type="Proteomes" id="UP000516428"/>
    </source>
</evidence>
<proteinExistence type="inferred from homology"/>
<evidence type="ECO:0000256" key="4">
    <source>
        <dbReference type="ARBA" id="ARBA00022692"/>
    </source>
</evidence>
<comment type="subcellular location">
    <subcellularLocation>
        <location evidence="1 7">Cell membrane</location>
        <topology evidence="1 7">Multi-pass membrane protein</topology>
    </subcellularLocation>
</comment>
<sequence length="181" mass="19384">MRSVVDGAVLTVAGLYAVILLRAGATFAAGWFVGSGVRRSRFSERIPAARLERAERAIRRWGMPVVAVSFLTVGFQTAVNFVAGTLRMPLRRYLPALFVGGAAWATLYGLVGTGALAFLRWLFTRHTSWGVAGVVLLALAVCGVVLVRRRRRAAGPDAEPAAGEEPVAGETSDVGEESERR</sequence>
<feature type="transmembrane region" description="Helical" evidence="7">
    <location>
        <begin position="94"/>
        <end position="123"/>
    </location>
</feature>
<feature type="region of interest" description="Disordered" evidence="8">
    <location>
        <begin position="153"/>
        <end position="181"/>
    </location>
</feature>
<feature type="transmembrane region" description="Helical" evidence="7">
    <location>
        <begin position="7"/>
        <end position="33"/>
    </location>
</feature>
<evidence type="ECO:0000313" key="10">
    <source>
        <dbReference type="EMBL" id="QNS03054.1"/>
    </source>
</evidence>
<dbReference type="InterPro" id="IPR032816">
    <property type="entry name" value="VTT_dom"/>
</dbReference>
<dbReference type="PANTHER" id="PTHR30353:SF15">
    <property type="entry name" value="INNER MEMBRANE PROTEIN YABI"/>
    <property type="match status" value="1"/>
</dbReference>
<keyword evidence="6 7" id="KW-0472">Membrane</keyword>
<keyword evidence="3 7" id="KW-1003">Cell membrane</keyword>
<evidence type="ECO:0000256" key="8">
    <source>
        <dbReference type="SAM" id="MobiDB-lite"/>
    </source>
</evidence>
<comment type="similarity">
    <text evidence="2 7">Belongs to the DedA family.</text>
</comment>
<evidence type="ECO:0000256" key="1">
    <source>
        <dbReference type="ARBA" id="ARBA00004651"/>
    </source>
</evidence>